<protein>
    <submittedName>
        <fullName evidence="8">Synaptogyrin-1</fullName>
    </submittedName>
</protein>
<dbReference type="ZFIN" id="ZDB-GENE-090624-2">
    <property type="gene designation" value="syngr1b"/>
</dbReference>
<dbReference type="RefSeq" id="XP_002662287.4">
    <property type="nucleotide sequence ID" value="XM_002662241.8"/>
</dbReference>
<dbReference type="PROSITE" id="PS51225">
    <property type="entry name" value="MARVEL"/>
    <property type="match status" value="1"/>
</dbReference>
<evidence type="ECO:0000256" key="4">
    <source>
        <dbReference type="ARBA" id="ARBA00022989"/>
    </source>
</evidence>
<keyword evidence="7" id="KW-1185">Reference proteome</keyword>
<dbReference type="GO" id="GO:0031594">
    <property type="term" value="C:neuromuscular junction"/>
    <property type="evidence" value="ECO:0000318"/>
    <property type="project" value="GO_Central"/>
</dbReference>
<organism evidence="7 8">
    <name type="scientific">Danio rerio</name>
    <name type="common">Zebrafish</name>
    <name type="synonym">Brachydanio rerio</name>
    <dbReference type="NCBI Taxonomy" id="7955"/>
    <lineage>
        <taxon>Eukaryota</taxon>
        <taxon>Metazoa</taxon>
        <taxon>Chordata</taxon>
        <taxon>Craniata</taxon>
        <taxon>Vertebrata</taxon>
        <taxon>Euteleostomi</taxon>
        <taxon>Actinopterygii</taxon>
        <taxon>Neopterygii</taxon>
        <taxon>Teleostei</taxon>
        <taxon>Ostariophysi</taxon>
        <taxon>Cypriniformes</taxon>
        <taxon>Danionidae</taxon>
        <taxon>Danioninae</taxon>
        <taxon>Danio</taxon>
    </lineage>
</organism>
<evidence type="ECO:0000256" key="6">
    <source>
        <dbReference type="PROSITE-ProRule" id="PRU00581"/>
    </source>
</evidence>
<sequence>MQQQSIGSFELLTFIQQPHTGLRILCWLFSLVILGCIANEGQINRPDEVQKFCIFNRNQNACNYALGMASLAFICCLLFLAIDVHFPQISSIKHRKKVVLADVGTSAFWSFVWFVGFCFLANQWQVSKVEDDPLRSGGDAARAAITFCFFSIFSWAALTHVSLLRLRSVCFQEEYEQLCTQQHTHTHTPSHCV</sequence>
<dbReference type="InterPro" id="IPR008253">
    <property type="entry name" value="Marvel"/>
</dbReference>
<dbReference type="KEGG" id="dre:100321965"/>
<evidence type="ECO:0000313" key="7">
    <source>
        <dbReference type="Proteomes" id="UP000000437"/>
    </source>
</evidence>
<dbReference type="CTD" id="100321965"/>
<evidence type="ECO:0000256" key="3">
    <source>
        <dbReference type="ARBA" id="ARBA00022692"/>
    </source>
</evidence>
<dbReference type="InterPro" id="IPR016579">
    <property type="entry name" value="Synaptogyrin"/>
</dbReference>
<reference evidence="8" key="1">
    <citation type="submission" date="2025-08" db="UniProtKB">
        <authorList>
            <consortium name="RefSeq"/>
        </authorList>
    </citation>
    <scope>IDENTIFICATION</scope>
    <source>
        <strain evidence="8">Tuebingen</strain>
        <tissue evidence="8">Fibroblasts and whole tissue</tissue>
    </source>
</reference>
<evidence type="ECO:0000313" key="9">
    <source>
        <dbReference type="ZFIN" id="ZDB-GENE-090624-2"/>
    </source>
</evidence>
<dbReference type="GO" id="GO:0030672">
    <property type="term" value="C:synaptic vesicle membrane"/>
    <property type="evidence" value="ECO:0000318"/>
    <property type="project" value="GO_Central"/>
</dbReference>
<comment type="subcellular location">
    <subcellularLocation>
        <location evidence="1">Membrane</location>
        <topology evidence="1">Multi-pass membrane protein</topology>
    </subcellularLocation>
</comment>
<dbReference type="PIRSF" id="PIRSF011282">
    <property type="entry name" value="Synaptogyrin"/>
    <property type="match status" value="1"/>
</dbReference>
<dbReference type="AlphaFoldDB" id="A0A8M1RH90"/>
<dbReference type="AGR" id="ZFIN:ZDB-GENE-090624-2"/>
<keyword evidence="4" id="KW-1133">Transmembrane helix</keyword>
<dbReference type="PANTHER" id="PTHR10838:SF7">
    <property type="entry name" value="SYNAPTOGYRIN-1"/>
    <property type="match status" value="1"/>
</dbReference>
<dbReference type="OrthoDB" id="10041611at2759"/>
<evidence type="ECO:0000256" key="5">
    <source>
        <dbReference type="ARBA" id="ARBA00023136"/>
    </source>
</evidence>
<name>A0A8M1RH90_DANRE</name>
<evidence type="ECO:0000313" key="8">
    <source>
        <dbReference type="RefSeq" id="XP_002662287.4"/>
    </source>
</evidence>
<dbReference type="FunCoup" id="A0A8M1RH90">
    <property type="interactions" value="26"/>
</dbReference>
<accession>A0A8M1RH90</accession>
<gene>
    <name evidence="8 9" type="primary">syngr1b</name>
</gene>
<evidence type="ECO:0000256" key="1">
    <source>
        <dbReference type="ARBA" id="ARBA00004141"/>
    </source>
</evidence>
<comment type="similarity">
    <text evidence="2">Belongs to the synaptogyrin family.</text>
</comment>
<keyword evidence="3 6" id="KW-0812">Transmembrane</keyword>
<evidence type="ECO:0000256" key="2">
    <source>
        <dbReference type="ARBA" id="ARBA00010252"/>
    </source>
</evidence>
<keyword evidence="5 6" id="KW-0472">Membrane</keyword>
<dbReference type="PANTHER" id="PTHR10838">
    <property type="entry name" value="SYNAPTOGYRIN"/>
    <property type="match status" value="1"/>
</dbReference>
<dbReference type="Pfam" id="PF01284">
    <property type="entry name" value="MARVEL"/>
    <property type="match status" value="1"/>
</dbReference>
<dbReference type="Proteomes" id="UP000000437">
    <property type="component" value="Chromosome 6"/>
</dbReference>
<dbReference type="GeneID" id="100321965"/>
<proteinExistence type="inferred from homology"/>